<dbReference type="EMBL" id="LAZR01033678">
    <property type="protein sequence ID" value="KKL47402.1"/>
    <property type="molecule type" value="Genomic_DNA"/>
</dbReference>
<protein>
    <submittedName>
        <fullName evidence="1">Uncharacterized protein</fullName>
    </submittedName>
</protein>
<evidence type="ECO:0000313" key="1">
    <source>
        <dbReference type="EMBL" id="KKL47402.1"/>
    </source>
</evidence>
<dbReference type="AlphaFoldDB" id="A0A0F9F8I4"/>
<reference evidence="1" key="1">
    <citation type="journal article" date="2015" name="Nature">
        <title>Complex archaea that bridge the gap between prokaryotes and eukaryotes.</title>
        <authorList>
            <person name="Spang A."/>
            <person name="Saw J.H."/>
            <person name="Jorgensen S.L."/>
            <person name="Zaremba-Niedzwiedzka K."/>
            <person name="Martijn J."/>
            <person name="Lind A.E."/>
            <person name="van Eijk R."/>
            <person name="Schleper C."/>
            <person name="Guy L."/>
            <person name="Ettema T.J."/>
        </authorList>
    </citation>
    <scope>NUCLEOTIDE SEQUENCE</scope>
</reference>
<accession>A0A0F9F8I4</accession>
<gene>
    <name evidence="1" type="ORF">LCGC14_2335900</name>
</gene>
<organism evidence="1">
    <name type="scientific">marine sediment metagenome</name>
    <dbReference type="NCBI Taxonomy" id="412755"/>
    <lineage>
        <taxon>unclassified sequences</taxon>
        <taxon>metagenomes</taxon>
        <taxon>ecological metagenomes</taxon>
    </lineage>
</organism>
<comment type="caution">
    <text evidence="1">The sequence shown here is derived from an EMBL/GenBank/DDBJ whole genome shotgun (WGS) entry which is preliminary data.</text>
</comment>
<proteinExistence type="predicted"/>
<name>A0A0F9F8I4_9ZZZZ</name>
<sequence length="40" mass="4022">MGGEGPTNPRSIVDEVLSRAVGAPLLQSDEALTTATSPSP</sequence>